<proteinExistence type="predicted"/>
<gene>
    <name evidence="1" type="ORF">CC1G_08374</name>
</gene>
<comment type="caution">
    <text evidence="1">The sequence shown here is derived from an EMBL/GenBank/DDBJ whole genome shotgun (WGS) entry which is preliminary data.</text>
</comment>
<dbReference type="GeneID" id="6008246"/>
<dbReference type="InParanoid" id="A8NAB8"/>
<evidence type="ECO:0000313" key="2">
    <source>
        <dbReference type="Proteomes" id="UP000001861"/>
    </source>
</evidence>
<dbReference type="OMA" id="TEAPMIP"/>
<dbReference type="VEuPathDB" id="FungiDB:CC1G_08374"/>
<dbReference type="RefSeq" id="XP_001831770.2">
    <property type="nucleotide sequence ID" value="XM_001831718.2"/>
</dbReference>
<organism evidence="1 2">
    <name type="scientific">Coprinopsis cinerea (strain Okayama-7 / 130 / ATCC MYA-4618 / FGSC 9003)</name>
    <name type="common">Inky cap fungus</name>
    <name type="synonym">Hormographiella aspergillata</name>
    <dbReference type="NCBI Taxonomy" id="240176"/>
    <lineage>
        <taxon>Eukaryota</taxon>
        <taxon>Fungi</taxon>
        <taxon>Dikarya</taxon>
        <taxon>Basidiomycota</taxon>
        <taxon>Agaricomycotina</taxon>
        <taxon>Agaricomycetes</taxon>
        <taxon>Agaricomycetidae</taxon>
        <taxon>Agaricales</taxon>
        <taxon>Agaricineae</taxon>
        <taxon>Psathyrellaceae</taxon>
        <taxon>Coprinopsis</taxon>
    </lineage>
</organism>
<dbReference type="Proteomes" id="UP000001861">
    <property type="component" value="Unassembled WGS sequence"/>
</dbReference>
<accession>A8NAB8</accession>
<dbReference type="EMBL" id="AACS02000007">
    <property type="protein sequence ID" value="EAU90101.2"/>
    <property type="molecule type" value="Genomic_DNA"/>
</dbReference>
<dbReference type="AlphaFoldDB" id="A8NAB8"/>
<sequence>MPWPTRIARQFQIIPEGSGEMDLHGPYNKLLNYMFSPTSEYTVIPRSSFSITAKDRPNPETGKPPELAFMLLEIQYENLPVLLFLITAPAVVESPLAREMADAQMRGQLMSLAGLCPLNTLRGISAFGTKLCFFTVDTNAEKPEVQPAAILRESEKGIEDVAPRDRWTKDLLSKEGASELMELVESIKRECDTETGSADDFMAQN</sequence>
<dbReference type="HOGENOM" id="CLU_085786_3_1_1"/>
<dbReference type="OrthoDB" id="5362978at2759"/>
<reference evidence="1 2" key="1">
    <citation type="journal article" date="2010" name="Proc. Natl. Acad. Sci. U.S.A.">
        <title>Insights into evolution of multicellular fungi from the assembled chromosomes of the mushroom Coprinopsis cinerea (Coprinus cinereus).</title>
        <authorList>
            <person name="Stajich J.E."/>
            <person name="Wilke S.K."/>
            <person name="Ahren D."/>
            <person name="Au C.H."/>
            <person name="Birren B.W."/>
            <person name="Borodovsky M."/>
            <person name="Burns C."/>
            <person name="Canback B."/>
            <person name="Casselton L.A."/>
            <person name="Cheng C.K."/>
            <person name="Deng J."/>
            <person name="Dietrich F.S."/>
            <person name="Fargo D.C."/>
            <person name="Farman M.L."/>
            <person name="Gathman A.C."/>
            <person name="Goldberg J."/>
            <person name="Guigo R."/>
            <person name="Hoegger P.J."/>
            <person name="Hooker J.B."/>
            <person name="Huggins A."/>
            <person name="James T.Y."/>
            <person name="Kamada T."/>
            <person name="Kilaru S."/>
            <person name="Kodira C."/>
            <person name="Kues U."/>
            <person name="Kupfer D."/>
            <person name="Kwan H.S."/>
            <person name="Lomsadze A."/>
            <person name="Li W."/>
            <person name="Lilly W.W."/>
            <person name="Ma L.J."/>
            <person name="Mackey A.J."/>
            <person name="Manning G."/>
            <person name="Martin F."/>
            <person name="Muraguchi H."/>
            <person name="Natvig D.O."/>
            <person name="Palmerini H."/>
            <person name="Ramesh M.A."/>
            <person name="Rehmeyer C.J."/>
            <person name="Roe B.A."/>
            <person name="Shenoy N."/>
            <person name="Stanke M."/>
            <person name="Ter-Hovhannisyan V."/>
            <person name="Tunlid A."/>
            <person name="Velagapudi R."/>
            <person name="Vision T.J."/>
            <person name="Zeng Q."/>
            <person name="Zolan M.E."/>
            <person name="Pukkila P.J."/>
        </authorList>
    </citation>
    <scope>NUCLEOTIDE SEQUENCE [LARGE SCALE GENOMIC DNA]</scope>
    <source>
        <strain evidence="2">Okayama-7 / 130 / ATCC MYA-4618 / FGSC 9003</strain>
    </source>
</reference>
<evidence type="ECO:0000313" key="1">
    <source>
        <dbReference type="EMBL" id="EAU90101.2"/>
    </source>
</evidence>
<name>A8NAB8_COPC7</name>
<protein>
    <submittedName>
        <fullName evidence="1">Uncharacterized protein</fullName>
    </submittedName>
</protein>
<dbReference type="KEGG" id="cci:CC1G_08374"/>
<keyword evidence="2" id="KW-1185">Reference proteome</keyword>